<dbReference type="PANTHER" id="PTHR43289:SF34">
    <property type="entry name" value="SERINE_THREONINE-PROTEIN KINASE YBDM-RELATED"/>
    <property type="match status" value="1"/>
</dbReference>
<dbReference type="Gene3D" id="1.10.510.10">
    <property type="entry name" value="Transferase(Phosphotransferase) domain 1"/>
    <property type="match status" value="1"/>
</dbReference>
<name>A0ABX9LPR6_9ACTN</name>
<feature type="domain" description="Protein kinase" evidence="7">
    <location>
        <begin position="48"/>
        <end position="301"/>
    </location>
</feature>
<keyword evidence="6" id="KW-1133">Transmembrane helix</keyword>
<dbReference type="EMBL" id="QFZU02000026">
    <property type="protein sequence ID" value="RGA06008.1"/>
    <property type="molecule type" value="Genomic_DNA"/>
</dbReference>
<organism evidence="8 9">
    <name type="scientific">Microbispora triticiradicis</name>
    <dbReference type="NCBI Taxonomy" id="2200763"/>
    <lineage>
        <taxon>Bacteria</taxon>
        <taxon>Bacillati</taxon>
        <taxon>Actinomycetota</taxon>
        <taxon>Actinomycetes</taxon>
        <taxon>Streptosporangiales</taxon>
        <taxon>Streptosporangiaceae</taxon>
        <taxon>Microbispora</taxon>
    </lineage>
</organism>
<dbReference type="Gene3D" id="3.30.200.20">
    <property type="entry name" value="Phosphorylase Kinase, domain 1"/>
    <property type="match status" value="1"/>
</dbReference>
<keyword evidence="9" id="KW-1185">Reference proteome</keyword>
<keyword evidence="6" id="KW-0812">Transmembrane</keyword>
<feature type="region of interest" description="Disordered" evidence="5">
    <location>
        <begin position="1"/>
        <end position="46"/>
    </location>
</feature>
<keyword evidence="1" id="KW-0808">Transferase</keyword>
<proteinExistence type="predicted"/>
<dbReference type="InterPro" id="IPR011009">
    <property type="entry name" value="Kinase-like_dom_sf"/>
</dbReference>
<evidence type="ECO:0000256" key="5">
    <source>
        <dbReference type="SAM" id="MobiDB-lite"/>
    </source>
</evidence>
<keyword evidence="2" id="KW-0547">Nucleotide-binding</keyword>
<dbReference type="CDD" id="cd14014">
    <property type="entry name" value="STKc_PknB_like"/>
    <property type="match status" value="1"/>
</dbReference>
<dbReference type="InterPro" id="IPR008271">
    <property type="entry name" value="Ser/Thr_kinase_AS"/>
</dbReference>
<dbReference type="PROSITE" id="PS00108">
    <property type="entry name" value="PROTEIN_KINASE_ST"/>
    <property type="match status" value="1"/>
</dbReference>
<dbReference type="PANTHER" id="PTHR43289">
    <property type="entry name" value="MITOGEN-ACTIVATED PROTEIN KINASE KINASE KINASE 20-RELATED"/>
    <property type="match status" value="1"/>
</dbReference>
<evidence type="ECO:0000256" key="3">
    <source>
        <dbReference type="ARBA" id="ARBA00022777"/>
    </source>
</evidence>
<evidence type="ECO:0000259" key="7">
    <source>
        <dbReference type="PROSITE" id="PS50011"/>
    </source>
</evidence>
<keyword evidence="3 8" id="KW-0418">Kinase</keyword>
<dbReference type="Pfam" id="PF00069">
    <property type="entry name" value="Pkinase"/>
    <property type="match status" value="1"/>
</dbReference>
<keyword evidence="6" id="KW-0472">Membrane</keyword>
<evidence type="ECO:0000256" key="1">
    <source>
        <dbReference type="ARBA" id="ARBA00022679"/>
    </source>
</evidence>
<dbReference type="Proteomes" id="UP000262538">
    <property type="component" value="Unassembled WGS sequence"/>
</dbReference>
<comment type="caution">
    <text evidence="8">The sequence shown here is derived from an EMBL/GenBank/DDBJ whole genome shotgun (WGS) entry which is preliminary data.</text>
</comment>
<dbReference type="SUPFAM" id="SSF56112">
    <property type="entry name" value="Protein kinase-like (PK-like)"/>
    <property type="match status" value="1"/>
</dbReference>
<feature type="region of interest" description="Disordered" evidence="5">
    <location>
        <begin position="302"/>
        <end position="326"/>
    </location>
</feature>
<feature type="compositionally biased region" description="Basic and acidic residues" evidence="5">
    <location>
        <begin position="35"/>
        <end position="46"/>
    </location>
</feature>
<dbReference type="Gene3D" id="2.60.120.560">
    <property type="entry name" value="Exo-inulinase, domain 1"/>
    <property type="match status" value="1"/>
</dbReference>
<dbReference type="PROSITE" id="PS50011">
    <property type="entry name" value="PROTEIN_KINASE_DOM"/>
    <property type="match status" value="1"/>
</dbReference>
<keyword evidence="4" id="KW-0067">ATP-binding</keyword>
<evidence type="ECO:0000256" key="2">
    <source>
        <dbReference type="ARBA" id="ARBA00022741"/>
    </source>
</evidence>
<keyword evidence="8" id="KW-0723">Serine/threonine-protein kinase</keyword>
<dbReference type="InterPro" id="IPR000719">
    <property type="entry name" value="Prot_kinase_dom"/>
</dbReference>
<gene>
    <name evidence="8" type="ORF">DI270_005555</name>
</gene>
<dbReference type="GO" id="GO:0004674">
    <property type="term" value="F:protein serine/threonine kinase activity"/>
    <property type="evidence" value="ECO:0007669"/>
    <property type="project" value="UniProtKB-KW"/>
</dbReference>
<evidence type="ECO:0000256" key="4">
    <source>
        <dbReference type="ARBA" id="ARBA00022840"/>
    </source>
</evidence>
<evidence type="ECO:0000313" key="9">
    <source>
        <dbReference type="Proteomes" id="UP000262538"/>
    </source>
</evidence>
<protein>
    <submittedName>
        <fullName evidence="8">Serine/threonine protein kinase</fullName>
    </submittedName>
</protein>
<evidence type="ECO:0000313" key="8">
    <source>
        <dbReference type="EMBL" id="RGA06008.1"/>
    </source>
</evidence>
<evidence type="ECO:0000256" key="6">
    <source>
        <dbReference type="SAM" id="Phobius"/>
    </source>
</evidence>
<accession>A0ABX9LPR6</accession>
<feature type="transmembrane region" description="Helical" evidence="6">
    <location>
        <begin position="363"/>
        <end position="384"/>
    </location>
</feature>
<reference evidence="8 9" key="1">
    <citation type="submission" date="2018-08" db="EMBL/GenBank/DDBJ databases">
        <title>Microbispora. triticiradicis sp. nov., a novel actinomycete isolated from the root of wheat (Triticum aestivum L.)).</title>
        <authorList>
            <person name="Han C."/>
        </authorList>
    </citation>
    <scope>NUCLEOTIDE SEQUENCE [LARGE SCALE GENOMIC DNA]</scope>
    <source>
        <strain evidence="8 9">NEAU-HRDPA2-9</strain>
    </source>
</reference>
<sequence>MDISTASRGSGTNAGTAGTDHLRPPVVTGPAVPRRPLDPGDPERIGDHRLVGVLGEGGQGAVYLARDASGGQVAIKLLHAREAADATSRRRFLREAETARGLALFCTARVLDAGSHHGRPYIVTEYIPGPSLATAVAEDGPRTGSGLHRLAVATLTSLAAIHRAGIVHRDFKPGNVILGPEGPVVIDFGIASAADHTVTGGGMAGTPAFIAPEQLAGQRPGPASDVFSWAVTIAYAATGRLPFAGPTVPAVLMAISAREPDLSGVPADLRPLLEACLAKDPAARPAASALLRALTGDDAATGATAPAATAPATTSPSSTAPFTSAPATTAPLTTAAADPARTVVSGGAGIPADTGNPPSRRRWLLGLAAGVTAVLVAGGVLLYASLGGEAGPRGGSLLYGDDFGDRGNWDGYTFDPDAAGDQRTTRGYEIERGVYTVRADSTDPHNVALSPVPAKTDAAAGRDVLVGVTAEPREDSGQGGLGLVCRWDEDVPSGYAFLLGLDGTARVVRRSEGASLDVVPPVKAAPPSAGRAVRLQASCRGSRLTFWIDGTRVLDAEDAHPLPPGPHSQAGVLARVPEAGGGVVTVSFDDFSVSKAG</sequence>
<feature type="compositionally biased region" description="Polar residues" evidence="5">
    <location>
        <begin position="1"/>
        <end position="16"/>
    </location>
</feature>